<dbReference type="GO" id="GO:0005634">
    <property type="term" value="C:nucleus"/>
    <property type="evidence" value="ECO:0007669"/>
    <property type="project" value="UniProtKB-SubCell"/>
</dbReference>
<dbReference type="GO" id="GO:0003682">
    <property type="term" value="F:chromatin binding"/>
    <property type="evidence" value="ECO:0007669"/>
    <property type="project" value="InterPro"/>
</dbReference>
<dbReference type="NCBIfam" id="TIGR00675">
    <property type="entry name" value="dcm"/>
    <property type="match status" value="1"/>
</dbReference>
<dbReference type="GO" id="GO:0032259">
    <property type="term" value="P:methylation"/>
    <property type="evidence" value="ECO:0007669"/>
    <property type="project" value="UniProtKB-KW"/>
</dbReference>
<dbReference type="SMART" id="SM00439">
    <property type="entry name" value="BAH"/>
    <property type="match status" value="2"/>
</dbReference>
<evidence type="ECO:0000256" key="5">
    <source>
        <dbReference type="ARBA" id="ARBA00022737"/>
    </source>
</evidence>
<dbReference type="Pfam" id="PF12047">
    <property type="entry name" value="DNMT1-RFD"/>
    <property type="match status" value="1"/>
</dbReference>
<dbReference type="SUPFAM" id="SSF53335">
    <property type="entry name" value="S-adenosyl-L-methionine-dependent methyltransferases"/>
    <property type="match status" value="1"/>
</dbReference>
<dbReference type="Proteomes" id="UP001218218">
    <property type="component" value="Unassembled WGS sequence"/>
</dbReference>
<dbReference type="Pfam" id="PF00145">
    <property type="entry name" value="DNA_methylase"/>
    <property type="match status" value="1"/>
</dbReference>
<dbReference type="GO" id="GO:0044027">
    <property type="term" value="P:negative regulation of gene expression via chromosomal CpG island methylation"/>
    <property type="evidence" value="ECO:0007669"/>
    <property type="project" value="TreeGrafter"/>
</dbReference>
<evidence type="ECO:0000313" key="14">
    <source>
        <dbReference type="Proteomes" id="UP001218218"/>
    </source>
</evidence>
<evidence type="ECO:0000256" key="7">
    <source>
        <dbReference type="ARBA" id="ARBA00023242"/>
    </source>
</evidence>
<dbReference type="GO" id="GO:0003886">
    <property type="term" value="F:DNA (cytosine-5-)-methyltransferase activity"/>
    <property type="evidence" value="ECO:0007669"/>
    <property type="project" value="UniProtKB-EC"/>
</dbReference>
<evidence type="ECO:0000256" key="4">
    <source>
        <dbReference type="ARBA" id="ARBA00022691"/>
    </source>
</evidence>
<evidence type="ECO:0000256" key="11">
    <source>
        <dbReference type="SAM" id="MobiDB-lite"/>
    </source>
</evidence>
<evidence type="ECO:0000256" key="10">
    <source>
        <dbReference type="RuleBase" id="RU000417"/>
    </source>
</evidence>
<sequence length="1193" mass="135127">MVDDHRNPNPHGREPYVLVPPASYALPSSPSARKRKAGSSPSPNPLPKRTKSDKKAPGADSGDRDRAESPEQEEYSEYELELGDDVPSGSGDIPVRVLSGFCIFGRQRQGRRMVSALELLALTPQSSFTASGFVKAGPVKAHMLDSTSDDDDDEDSLEDYGQFVRGLEVVEFDIHHVSDGDINPNIYIKTARAWYILDTPDLTYESFFIPLQLRHAYTHHILWTACLNPKMKYAEFVESLETPLTERQLKSVDIVEYFNALIGAMAPDLRPILKRDIHNVPFVKTLLGCASSEHLQINAFVTPVVGRIVMPHITCPMIVVGSTPEEVLVTERPESLCERDHEDPTNIRWGTCLGRTGYYDSAVVDGITYQQGDIVAVNPGEDIDNQRAHRATLSAEFCRNLYVRRVWFIQIQYFFDDKTEKDDRGKPTKKLHGIWFAHGGDTILQEFNHSQELFLLEECDDVHVSSIYRKANVRKLGPLETENPDTCDADSTTYFYRLLWDSEQYDFKDPPTAEEQQRVKDLLPEHTPCVNCGFTAEEELRRQLRPLGPHKPNGFTQFGYDYHVGDFVFVKPGAPSPSPLLIGQIIHIDGLAPGELEKDRIVCSIQYFKRYVKDDGYAKDERRLYRTCKVGKVKVERLQGVCWVKFIDQADTSAIEDWIMADSVLDRYFTNTYQSTDSKGFVPMDEGDFQRHACGPCMRKHEQDTEQYQLRNGRISCMDVFSGAGGLSAGMARTDYFDTKWVIEQSPSAAQTFKANHPDAKVLCSDANDILKYIVDRQEGNDPTPPRSSNGLILPDDVPRPGEVDFVGGGSPCQPFSGANYHRFKTEDIRTTLPYTLLGFVEALQPTFFLLENVTGLMAFTLRDQNGEKRVNMAAVKLFCRVLMALGYQVRFKVLQAGSYGAPQDRERIIFLGAKRGHKLPDFPTPTHAFKPARQWKIPLRQRDRIRPPTCSRTHDDDHFFASHPAVTVNDAISDLPAFEWINPHRVIRERSRDVREREKRKRKGIKQYAVDKTPVGFADPVPFSGKPRTRFQRTMRRADGLVDHHVTLASGDVVVESTTLIPLREWANHLWLPEELLRRRKPSKKVTFGRLDGDGCFQTAMTMPKPNGHGYFLHPTYKRPLTLREFARSQGFPDGYKFCSTESTPAGRLKDYFKQIGNAVPLPLAAALGRSIGAAAAHDWRRRNRREKSVEC</sequence>
<evidence type="ECO:0000256" key="3">
    <source>
        <dbReference type="ARBA" id="ARBA00022679"/>
    </source>
</evidence>
<name>A0AAD7AS43_9AGAR</name>
<dbReference type="EMBL" id="JARIHO010000002">
    <property type="protein sequence ID" value="KAJ7366998.1"/>
    <property type="molecule type" value="Genomic_DNA"/>
</dbReference>
<evidence type="ECO:0000256" key="6">
    <source>
        <dbReference type="ARBA" id="ARBA00023125"/>
    </source>
</evidence>
<evidence type="ECO:0000256" key="2">
    <source>
        <dbReference type="ARBA" id="ARBA00022603"/>
    </source>
</evidence>
<feature type="domain" description="BAH" evidence="12">
    <location>
        <begin position="367"/>
        <end position="511"/>
    </location>
</feature>
<dbReference type="InterPro" id="IPR029063">
    <property type="entry name" value="SAM-dependent_MTases_sf"/>
</dbReference>
<feature type="compositionally biased region" description="Acidic residues" evidence="11">
    <location>
        <begin position="70"/>
        <end position="84"/>
    </location>
</feature>
<feature type="domain" description="BAH" evidence="12">
    <location>
        <begin position="560"/>
        <end position="685"/>
    </location>
</feature>
<dbReference type="InterPro" id="IPR022702">
    <property type="entry name" value="Cytosine_MeTrfase1_RFD"/>
</dbReference>
<dbReference type="InterPro" id="IPR018117">
    <property type="entry name" value="C5_DNA_meth_AS"/>
</dbReference>
<evidence type="ECO:0000313" key="13">
    <source>
        <dbReference type="EMBL" id="KAJ7366998.1"/>
    </source>
</evidence>
<comment type="catalytic activity">
    <reaction evidence="10">
        <text>a 2'-deoxycytidine in DNA + S-adenosyl-L-methionine = a 5-methyl-2'-deoxycytidine in DNA + S-adenosyl-L-homocysteine + H(+)</text>
        <dbReference type="Rhea" id="RHEA:13681"/>
        <dbReference type="Rhea" id="RHEA-COMP:11369"/>
        <dbReference type="Rhea" id="RHEA-COMP:11370"/>
        <dbReference type="ChEBI" id="CHEBI:15378"/>
        <dbReference type="ChEBI" id="CHEBI:57856"/>
        <dbReference type="ChEBI" id="CHEBI:59789"/>
        <dbReference type="ChEBI" id="CHEBI:85452"/>
        <dbReference type="ChEBI" id="CHEBI:85454"/>
        <dbReference type="EC" id="2.1.1.37"/>
    </reaction>
</comment>
<evidence type="ECO:0000256" key="9">
    <source>
        <dbReference type="RuleBase" id="RU000416"/>
    </source>
</evidence>
<evidence type="ECO:0000256" key="1">
    <source>
        <dbReference type="ARBA" id="ARBA00004123"/>
    </source>
</evidence>
<keyword evidence="6" id="KW-0238">DNA-binding</keyword>
<dbReference type="PROSITE" id="PS00094">
    <property type="entry name" value="C5_MTASE_1"/>
    <property type="match status" value="1"/>
</dbReference>
<dbReference type="EC" id="2.1.1.37" evidence="10"/>
<dbReference type="Gene3D" id="3.40.50.150">
    <property type="entry name" value="Vaccinia Virus protein VP39"/>
    <property type="match status" value="1"/>
</dbReference>
<dbReference type="PRINTS" id="PR00105">
    <property type="entry name" value="C5METTRFRASE"/>
</dbReference>
<dbReference type="PROSITE" id="PS51038">
    <property type="entry name" value="BAH"/>
    <property type="match status" value="2"/>
</dbReference>
<organism evidence="13 14">
    <name type="scientific">Mycena albidolilacea</name>
    <dbReference type="NCBI Taxonomy" id="1033008"/>
    <lineage>
        <taxon>Eukaryota</taxon>
        <taxon>Fungi</taxon>
        <taxon>Dikarya</taxon>
        <taxon>Basidiomycota</taxon>
        <taxon>Agaricomycotina</taxon>
        <taxon>Agaricomycetes</taxon>
        <taxon>Agaricomycetidae</taxon>
        <taxon>Agaricales</taxon>
        <taxon>Marasmiineae</taxon>
        <taxon>Mycenaceae</taxon>
        <taxon>Mycena</taxon>
    </lineage>
</organism>
<accession>A0AAD7AS43</accession>
<dbReference type="Gene3D" id="2.30.30.490">
    <property type="match status" value="2"/>
</dbReference>
<feature type="region of interest" description="Disordered" evidence="11">
    <location>
        <begin position="1"/>
        <end position="89"/>
    </location>
</feature>
<keyword evidence="7" id="KW-0539">Nucleus</keyword>
<dbReference type="InterPro" id="IPR001525">
    <property type="entry name" value="C5_MeTfrase"/>
</dbReference>
<feature type="compositionally biased region" description="Basic and acidic residues" evidence="11">
    <location>
        <begin position="1"/>
        <end position="14"/>
    </location>
</feature>
<feature type="region of interest" description="Disordered" evidence="11">
    <location>
        <begin position="777"/>
        <end position="796"/>
    </location>
</feature>
<dbReference type="InterPro" id="IPR050390">
    <property type="entry name" value="C5-Methyltransferase"/>
</dbReference>
<evidence type="ECO:0000259" key="12">
    <source>
        <dbReference type="PROSITE" id="PS51038"/>
    </source>
</evidence>
<dbReference type="Pfam" id="PF01426">
    <property type="entry name" value="BAH"/>
    <property type="match status" value="1"/>
</dbReference>
<dbReference type="Gene3D" id="3.90.120.10">
    <property type="entry name" value="DNA Methylase, subunit A, domain 2"/>
    <property type="match status" value="1"/>
</dbReference>
<dbReference type="InterPro" id="IPR043151">
    <property type="entry name" value="BAH_sf"/>
</dbReference>
<reference evidence="13" key="1">
    <citation type="submission" date="2023-03" db="EMBL/GenBank/DDBJ databases">
        <title>Massive genome expansion in bonnet fungi (Mycena s.s.) driven by repeated elements and novel gene families across ecological guilds.</title>
        <authorList>
            <consortium name="Lawrence Berkeley National Laboratory"/>
            <person name="Harder C.B."/>
            <person name="Miyauchi S."/>
            <person name="Viragh M."/>
            <person name="Kuo A."/>
            <person name="Thoen E."/>
            <person name="Andreopoulos B."/>
            <person name="Lu D."/>
            <person name="Skrede I."/>
            <person name="Drula E."/>
            <person name="Henrissat B."/>
            <person name="Morin E."/>
            <person name="Kohler A."/>
            <person name="Barry K."/>
            <person name="LaButti K."/>
            <person name="Morin E."/>
            <person name="Salamov A."/>
            <person name="Lipzen A."/>
            <person name="Mereny Z."/>
            <person name="Hegedus B."/>
            <person name="Baldrian P."/>
            <person name="Stursova M."/>
            <person name="Weitz H."/>
            <person name="Taylor A."/>
            <person name="Grigoriev I.V."/>
            <person name="Nagy L.G."/>
            <person name="Martin F."/>
            <person name="Kauserud H."/>
        </authorList>
    </citation>
    <scope>NUCLEOTIDE SEQUENCE</scope>
    <source>
        <strain evidence="13">CBHHK002</strain>
    </source>
</reference>
<protein>
    <recommendedName>
        <fullName evidence="10">Cytosine-specific methyltransferase</fullName>
        <ecNumber evidence="10">2.1.1.37</ecNumber>
    </recommendedName>
</protein>
<keyword evidence="4 8" id="KW-0949">S-adenosyl-L-methionine</keyword>
<evidence type="ECO:0000256" key="8">
    <source>
        <dbReference type="PROSITE-ProRule" id="PRU01016"/>
    </source>
</evidence>
<dbReference type="GO" id="GO:0003677">
    <property type="term" value="F:DNA binding"/>
    <property type="evidence" value="ECO:0007669"/>
    <property type="project" value="UniProtKB-KW"/>
</dbReference>
<dbReference type="InterPro" id="IPR001025">
    <property type="entry name" value="BAH_dom"/>
</dbReference>
<feature type="active site" evidence="8">
    <location>
        <position position="813"/>
    </location>
</feature>
<keyword evidence="5" id="KW-0677">Repeat</keyword>
<dbReference type="PANTHER" id="PTHR10629">
    <property type="entry name" value="CYTOSINE-SPECIFIC METHYLTRANSFERASE"/>
    <property type="match status" value="1"/>
</dbReference>
<feature type="compositionally biased region" description="Basic and acidic residues" evidence="11">
    <location>
        <begin position="53"/>
        <end position="69"/>
    </location>
</feature>
<comment type="similarity">
    <text evidence="8 9">Belongs to the class I-like SAM-binding methyltransferase superfamily. C5-methyltransferase family.</text>
</comment>
<dbReference type="PROSITE" id="PS51679">
    <property type="entry name" value="SAM_MT_C5"/>
    <property type="match status" value="1"/>
</dbReference>
<comment type="caution">
    <text evidence="13">The sequence shown here is derived from an EMBL/GenBank/DDBJ whole genome shotgun (WGS) entry which is preliminary data.</text>
</comment>
<feature type="compositionally biased region" description="Low complexity" evidence="11">
    <location>
        <begin position="20"/>
        <end position="31"/>
    </location>
</feature>
<proteinExistence type="inferred from homology"/>
<comment type="subcellular location">
    <subcellularLocation>
        <location evidence="1">Nucleus</location>
    </subcellularLocation>
</comment>
<keyword evidence="2 8" id="KW-0489">Methyltransferase</keyword>
<gene>
    <name evidence="13" type="ORF">DFH08DRAFT_836204</name>
</gene>
<keyword evidence="3 8" id="KW-0808">Transferase</keyword>
<dbReference type="PANTHER" id="PTHR10629:SF52">
    <property type="entry name" value="DNA (CYTOSINE-5)-METHYLTRANSFERASE 1"/>
    <property type="match status" value="1"/>
</dbReference>
<dbReference type="AlphaFoldDB" id="A0AAD7AS43"/>
<keyword evidence="14" id="KW-1185">Reference proteome</keyword>